<keyword evidence="4" id="KW-1185">Reference proteome</keyword>
<evidence type="ECO:0000313" key="4">
    <source>
        <dbReference type="Proteomes" id="UP000007113"/>
    </source>
</evidence>
<dbReference type="HOGENOM" id="CLU_009583_0_4_0"/>
<gene>
    <name evidence="3" type="ordered locus">AciX8_2567</name>
</gene>
<dbReference type="AlphaFoldDB" id="G8P086"/>
<name>G8P086_GRAMM</name>
<evidence type="ECO:0000313" key="3">
    <source>
        <dbReference type="EMBL" id="AEU36880.1"/>
    </source>
</evidence>
<dbReference type="SUPFAM" id="SSF53756">
    <property type="entry name" value="UDP-Glycosyltransferase/glycogen phosphorylase"/>
    <property type="match status" value="1"/>
</dbReference>
<sequence length="385" mass="41726">MKILYVDQTGQLGGGELAILPWLRAHPEGAHVVLFEDGPFRPLIEECGIPVDVFTLDTLKGVRRESGVRSILSALPAFASLRGRLARLAAGFDLLYANSQKAFLLAALSKRRGQPLIWHLRDILTAEHFSPILRKLAVFAGNRYASVIIANSHATAESFVAAGGLRHKVRVVHDGIDPRPFDSITPEAIAVLRKEIGSESSPMIGIFGRLSPWKGQHILLEAISAIPGAHAVLIGDALFGESVYAEGLKLRANQPDIAGRVHFLGFRRDIPALMQAMDIIVHASTSPEPFGLVIVEGMLARKPVIATRAGGAIEIIQEGESGMLVTPGSISELRTAIERLLSDPAATERLSRDGRRRAEMFSLEALFQGISTVIGEFKSRDSDLH</sequence>
<dbReference type="PANTHER" id="PTHR12526">
    <property type="entry name" value="GLYCOSYLTRANSFERASE"/>
    <property type="match status" value="1"/>
</dbReference>
<evidence type="ECO:0000259" key="2">
    <source>
        <dbReference type="Pfam" id="PF13439"/>
    </source>
</evidence>
<dbReference type="Pfam" id="PF13439">
    <property type="entry name" value="Glyco_transf_4"/>
    <property type="match status" value="1"/>
</dbReference>
<dbReference type="GO" id="GO:0016757">
    <property type="term" value="F:glycosyltransferase activity"/>
    <property type="evidence" value="ECO:0007669"/>
    <property type="project" value="InterPro"/>
</dbReference>
<dbReference type="EMBL" id="CP003130">
    <property type="protein sequence ID" value="AEU36880.1"/>
    <property type="molecule type" value="Genomic_DNA"/>
</dbReference>
<dbReference type="Proteomes" id="UP000007113">
    <property type="component" value="Chromosome"/>
</dbReference>
<feature type="domain" description="Glycosyltransferase subfamily 4-like N-terminal" evidence="2">
    <location>
        <begin position="48"/>
        <end position="178"/>
    </location>
</feature>
<dbReference type="Pfam" id="PF00534">
    <property type="entry name" value="Glycos_transf_1"/>
    <property type="match status" value="1"/>
</dbReference>
<protein>
    <submittedName>
        <fullName evidence="3">Glycosyl transferase group 1</fullName>
    </submittedName>
</protein>
<dbReference type="eggNOG" id="COG0438">
    <property type="taxonomic scope" value="Bacteria"/>
</dbReference>
<accession>G8P086</accession>
<keyword evidence="3" id="KW-0808">Transferase</keyword>
<dbReference type="InterPro" id="IPR028098">
    <property type="entry name" value="Glyco_trans_4-like_N"/>
</dbReference>
<reference evidence="3 4" key="1">
    <citation type="submission" date="2011-11" db="EMBL/GenBank/DDBJ databases">
        <title>Complete sequence of Granulicella mallensis MP5ACTX8.</title>
        <authorList>
            <consortium name="US DOE Joint Genome Institute"/>
            <person name="Lucas S."/>
            <person name="Copeland A."/>
            <person name="Lapidus A."/>
            <person name="Cheng J.-F."/>
            <person name="Goodwin L."/>
            <person name="Pitluck S."/>
            <person name="Peters L."/>
            <person name="Lu M."/>
            <person name="Detter J.C."/>
            <person name="Han C."/>
            <person name="Tapia R."/>
            <person name="Land M."/>
            <person name="Hauser L."/>
            <person name="Kyrpides N."/>
            <person name="Ivanova N."/>
            <person name="Mikhailova N."/>
            <person name="Pagani I."/>
            <person name="Rawat S."/>
            <person name="Mannisto M."/>
            <person name="Haggblom M."/>
            <person name="Woyke T."/>
        </authorList>
    </citation>
    <scope>NUCLEOTIDE SEQUENCE [LARGE SCALE GENOMIC DNA]</scope>
    <source>
        <strain evidence="4">ATCC BAA-1857 / DSM 23137 / MP5ACTX8</strain>
    </source>
</reference>
<dbReference type="RefSeq" id="WP_014265758.1">
    <property type="nucleotide sequence ID" value="NC_016631.1"/>
</dbReference>
<organism evidence="3 4">
    <name type="scientific">Granulicella mallensis (strain ATCC BAA-1857 / DSM 23137 / MP5ACTX8)</name>
    <dbReference type="NCBI Taxonomy" id="682795"/>
    <lineage>
        <taxon>Bacteria</taxon>
        <taxon>Pseudomonadati</taxon>
        <taxon>Acidobacteriota</taxon>
        <taxon>Terriglobia</taxon>
        <taxon>Terriglobales</taxon>
        <taxon>Acidobacteriaceae</taxon>
        <taxon>Granulicella</taxon>
    </lineage>
</organism>
<dbReference type="STRING" id="682795.AciX8_2567"/>
<dbReference type="OrthoDB" id="9814612at2"/>
<feature type="domain" description="Glycosyl transferase family 1" evidence="1">
    <location>
        <begin position="194"/>
        <end position="356"/>
    </location>
</feature>
<dbReference type="CDD" id="cd03801">
    <property type="entry name" value="GT4_PimA-like"/>
    <property type="match status" value="1"/>
</dbReference>
<dbReference type="Gene3D" id="3.40.50.2000">
    <property type="entry name" value="Glycogen Phosphorylase B"/>
    <property type="match status" value="2"/>
</dbReference>
<dbReference type="KEGG" id="gma:AciX8_2567"/>
<proteinExistence type="predicted"/>
<evidence type="ECO:0000259" key="1">
    <source>
        <dbReference type="Pfam" id="PF00534"/>
    </source>
</evidence>
<dbReference type="InterPro" id="IPR001296">
    <property type="entry name" value="Glyco_trans_1"/>
</dbReference>